<reference evidence="2" key="1">
    <citation type="submission" date="2017-10" db="EMBL/GenBank/DDBJ databases">
        <authorList>
            <person name="Regsiter A."/>
            <person name="William W."/>
        </authorList>
    </citation>
    <scope>NUCLEOTIDE SEQUENCE [LARGE SCALE GENOMIC DNA]</scope>
</reference>
<accession>A0A2N9AV92</accession>
<organism evidence="1 2">
    <name type="scientific">Methylorubrum extorquens</name>
    <name type="common">Methylobacterium dichloromethanicum</name>
    <name type="synonym">Methylobacterium extorquens</name>
    <dbReference type="NCBI Taxonomy" id="408"/>
    <lineage>
        <taxon>Bacteria</taxon>
        <taxon>Pseudomonadati</taxon>
        <taxon>Pseudomonadota</taxon>
        <taxon>Alphaproteobacteria</taxon>
        <taxon>Hyphomicrobiales</taxon>
        <taxon>Methylobacteriaceae</taxon>
        <taxon>Methylorubrum</taxon>
    </lineage>
</organism>
<dbReference type="AlphaFoldDB" id="A0A2N9AV92"/>
<proteinExistence type="predicted"/>
<dbReference type="Proteomes" id="UP000233769">
    <property type="component" value="Chromosome tk0001"/>
</dbReference>
<sequence length="25" mass="2531">MTVVALIACNLLLAGLFSLVAVALD</sequence>
<dbReference type="EMBL" id="LT962688">
    <property type="protein sequence ID" value="SOR31233.1"/>
    <property type="molecule type" value="Genomic_DNA"/>
</dbReference>
<name>A0A2N9AV92_METEX</name>
<evidence type="ECO:0000313" key="2">
    <source>
        <dbReference type="Proteomes" id="UP000233769"/>
    </source>
</evidence>
<protein>
    <submittedName>
        <fullName evidence="1">Uncharacterized protein</fullName>
    </submittedName>
</protein>
<gene>
    <name evidence="1" type="ORF">TK0001_4631</name>
</gene>
<evidence type="ECO:0000313" key="1">
    <source>
        <dbReference type="EMBL" id="SOR31233.1"/>
    </source>
</evidence>